<feature type="transmembrane region" description="Helical" evidence="9">
    <location>
        <begin position="18"/>
        <end position="35"/>
    </location>
</feature>
<feature type="transmembrane region" description="Helical" evidence="9">
    <location>
        <begin position="455"/>
        <end position="474"/>
    </location>
</feature>
<keyword evidence="6 9" id="KW-1133">Transmembrane helix</keyword>
<evidence type="ECO:0000313" key="10">
    <source>
        <dbReference type="EMBL" id="TDA20759.1"/>
    </source>
</evidence>
<keyword evidence="4" id="KW-1003">Cell membrane</keyword>
<evidence type="ECO:0000313" key="11">
    <source>
        <dbReference type="Proteomes" id="UP000295710"/>
    </source>
</evidence>
<keyword evidence="3" id="KW-0813">Transport</keyword>
<organism evidence="10 11">
    <name type="scientific">Extibacter muris</name>
    <dbReference type="NCBI Taxonomy" id="1796622"/>
    <lineage>
        <taxon>Bacteria</taxon>
        <taxon>Bacillati</taxon>
        <taxon>Bacillota</taxon>
        <taxon>Clostridia</taxon>
        <taxon>Lachnospirales</taxon>
        <taxon>Lachnospiraceae</taxon>
        <taxon>Extibacter</taxon>
    </lineage>
</organism>
<comment type="similarity">
    <text evidence="2">Belongs to the BCCT transporter (TC 2.A.15) family.</text>
</comment>
<feature type="transmembrane region" description="Helical" evidence="9">
    <location>
        <begin position="486"/>
        <end position="503"/>
    </location>
</feature>
<gene>
    <name evidence="10" type="ORF">E1963_14980</name>
</gene>
<comment type="subcellular location">
    <subcellularLocation>
        <location evidence="1">Cell membrane</location>
        <topology evidence="1">Multi-pass membrane protein</topology>
    </subcellularLocation>
</comment>
<feature type="transmembrane region" description="Helical" evidence="9">
    <location>
        <begin position="97"/>
        <end position="114"/>
    </location>
</feature>
<evidence type="ECO:0000256" key="4">
    <source>
        <dbReference type="ARBA" id="ARBA00022475"/>
    </source>
</evidence>
<evidence type="ECO:0000256" key="9">
    <source>
        <dbReference type="SAM" id="Phobius"/>
    </source>
</evidence>
<evidence type="ECO:0000256" key="5">
    <source>
        <dbReference type="ARBA" id="ARBA00022692"/>
    </source>
</evidence>
<keyword evidence="5 9" id="KW-0812">Transmembrane</keyword>
<keyword evidence="7 9" id="KW-0472">Membrane</keyword>
<evidence type="ECO:0000256" key="8">
    <source>
        <dbReference type="SAM" id="MobiDB-lite"/>
    </source>
</evidence>
<dbReference type="RefSeq" id="WP_132279618.1">
    <property type="nucleotide sequence ID" value="NZ_JAOBST010000015.1"/>
</dbReference>
<feature type="transmembrane region" description="Helical" evidence="9">
    <location>
        <begin position="193"/>
        <end position="215"/>
    </location>
</feature>
<dbReference type="GO" id="GO:0005886">
    <property type="term" value="C:plasma membrane"/>
    <property type="evidence" value="ECO:0007669"/>
    <property type="project" value="UniProtKB-SubCell"/>
</dbReference>
<comment type="caution">
    <text evidence="10">The sequence shown here is derived from an EMBL/GenBank/DDBJ whole genome shotgun (WGS) entry which is preliminary data.</text>
</comment>
<feature type="transmembrane region" description="Helical" evidence="9">
    <location>
        <begin position="55"/>
        <end position="76"/>
    </location>
</feature>
<protein>
    <submittedName>
        <fullName evidence="10">BCCT family transporter</fullName>
    </submittedName>
</protein>
<dbReference type="GO" id="GO:0022857">
    <property type="term" value="F:transmembrane transporter activity"/>
    <property type="evidence" value="ECO:0007669"/>
    <property type="project" value="InterPro"/>
</dbReference>
<feature type="transmembrane region" description="Helical" evidence="9">
    <location>
        <begin position="268"/>
        <end position="288"/>
    </location>
</feature>
<dbReference type="AlphaFoldDB" id="A0A4R4FDD2"/>
<dbReference type="EMBL" id="SMMX01000015">
    <property type="protein sequence ID" value="TDA20759.1"/>
    <property type="molecule type" value="Genomic_DNA"/>
</dbReference>
<evidence type="ECO:0000256" key="2">
    <source>
        <dbReference type="ARBA" id="ARBA00005658"/>
    </source>
</evidence>
<dbReference type="Pfam" id="PF02028">
    <property type="entry name" value="BCCT"/>
    <property type="match status" value="1"/>
</dbReference>
<name>A0A4R4FDD2_9FIRM</name>
<evidence type="ECO:0000256" key="7">
    <source>
        <dbReference type="ARBA" id="ARBA00023136"/>
    </source>
</evidence>
<evidence type="ECO:0000256" key="3">
    <source>
        <dbReference type="ARBA" id="ARBA00022448"/>
    </source>
</evidence>
<proteinExistence type="inferred from homology"/>
<dbReference type="Proteomes" id="UP000295710">
    <property type="component" value="Unassembled WGS sequence"/>
</dbReference>
<reference evidence="10 11" key="1">
    <citation type="journal article" date="2016" name="Nat. Microbiol.">
        <title>The Mouse Intestinal Bacterial Collection (miBC) provides host-specific insight into cultured diversity and functional potential of the gut microbiota.</title>
        <authorList>
            <person name="Lagkouvardos I."/>
            <person name="Pukall R."/>
            <person name="Abt B."/>
            <person name="Foesel B.U."/>
            <person name="Meier-Kolthoff J.P."/>
            <person name="Kumar N."/>
            <person name="Bresciani A."/>
            <person name="Martinez I."/>
            <person name="Just S."/>
            <person name="Ziegler C."/>
            <person name="Brugiroux S."/>
            <person name="Garzetti D."/>
            <person name="Wenning M."/>
            <person name="Bui T.P."/>
            <person name="Wang J."/>
            <person name="Hugenholtz F."/>
            <person name="Plugge C.M."/>
            <person name="Peterson D.A."/>
            <person name="Hornef M.W."/>
            <person name="Baines J.F."/>
            <person name="Smidt H."/>
            <person name="Walter J."/>
            <person name="Kristiansen K."/>
            <person name="Nielsen H.B."/>
            <person name="Haller D."/>
            <person name="Overmann J."/>
            <person name="Stecher B."/>
            <person name="Clavel T."/>
        </authorList>
    </citation>
    <scope>NUCLEOTIDE SEQUENCE [LARGE SCALE GENOMIC DNA]</scope>
    <source>
        <strain evidence="10 11">DSM 28560</strain>
    </source>
</reference>
<dbReference type="PANTHER" id="PTHR30047">
    <property type="entry name" value="HIGH-AFFINITY CHOLINE TRANSPORT PROTEIN-RELATED"/>
    <property type="match status" value="1"/>
</dbReference>
<evidence type="ECO:0000256" key="1">
    <source>
        <dbReference type="ARBA" id="ARBA00004651"/>
    </source>
</evidence>
<feature type="transmembrane region" description="Helical" evidence="9">
    <location>
        <begin position="398"/>
        <end position="424"/>
    </location>
</feature>
<feature type="transmembrane region" description="Helical" evidence="9">
    <location>
        <begin position="323"/>
        <end position="344"/>
    </location>
</feature>
<keyword evidence="11" id="KW-1185">Reference proteome</keyword>
<dbReference type="InterPro" id="IPR000060">
    <property type="entry name" value="BCCT_transptr"/>
</dbReference>
<accession>A0A4R4FDD2</accession>
<feature type="transmembrane region" description="Helical" evidence="9">
    <location>
        <begin position="356"/>
        <end position="378"/>
    </location>
</feature>
<sequence>MEAEVREKTVKLSLRKGVFFPPWLLLVAMVAVSLTNGDAFMAGLNTVTNWILGNFAWAFNLTTVGCVITVIVVYFSPLGKVRFGGSKARPMMKFLDLVWITLCTTIAAGILFWACAEPLYHMNAPAVAEGVEAGTASSALFAMKTMFLEWTWSPYAIYTVATLIFAFVFYNMNQPYSMGSALVPVFGEKVKRYNVIVDVICLFALVAGMAASLGTGTMTIAGGVEKVFGIESGPASWGIIIAVIVTTFIISSISGIMKGIRVLSSINAKVYMVLLLFLFVFGPTAFMLNFSVESWGAYIQDFFKMSLMTGDIFQDGWAKSWPIFYWCNWLAWTPITAVFLGKILRGYTIKDAIKCNFVIPAVFSTIWMGLFATASIYYEMNGAGLYDTLLDKGTESVVYAVFDQLPLAVIVIPFYLFIVFISFVTASDSNTNAMAGLCTNGITQDEQESPAWLKIVWGISIALMTWLLISFAGIDGIKAASNLGGFPNMFLILIMIAGLWKISRNPQKYDVHKEDYDSKGRPIETPRLPIEKE</sequence>
<evidence type="ECO:0000256" key="6">
    <source>
        <dbReference type="ARBA" id="ARBA00022989"/>
    </source>
</evidence>
<feature type="region of interest" description="Disordered" evidence="8">
    <location>
        <begin position="512"/>
        <end position="533"/>
    </location>
</feature>
<dbReference type="PANTHER" id="PTHR30047:SF7">
    <property type="entry name" value="HIGH-AFFINITY CHOLINE TRANSPORT PROTEIN"/>
    <property type="match status" value="1"/>
</dbReference>
<feature type="transmembrane region" description="Helical" evidence="9">
    <location>
        <begin position="235"/>
        <end position="256"/>
    </location>
</feature>
<feature type="transmembrane region" description="Helical" evidence="9">
    <location>
        <begin position="155"/>
        <end position="172"/>
    </location>
</feature>